<proteinExistence type="predicted"/>
<dbReference type="OrthoDB" id="3178215at2"/>
<dbReference type="InterPro" id="IPR036411">
    <property type="entry name" value="TorD-like_sf"/>
</dbReference>
<keyword evidence="2" id="KW-1185">Reference proteome</keyword>
<dbReference type="RefSeq" id="WP_074777324.1">
    <property type="nucleotide sequence ID" value="NZ_CP011402.1"/>
</dbReference>
<gene>
    <name evidence="1" type="ORF">SAMN02910314_01758</name>
</gene>
<reference evidence="2" key="1">
    <citation type="submission" date="2016-10" db="EMBL/GenBank/DDBJ databases">
        <authorList>
            <person name="Varghese N."/>
        </authorList>
    </citation>
    <scope>NUCLEOTIDE SEQUENCE [LARGE SCALE GENOMIC DNA]</scope>
    <source>
        <strain evidence="2">DSM 21843</strain>
    </source>
</reference>
<dbReference type="STRING" id="79604.AAY81_01280"/>
<dbReference type="InterPro" id="IPR020945">
    <property type="entry name" value="DMSO/NO3_reduct_chaperone"/>
</dbReference>
<dbReference type="Gene3D" id="1.10.3480.10">
    <property type="entry name" value="TorD-like"/>
    <property type="match status" value="1"/>
</dbReference>
<dbReference type="Pfam" id="PF02613">
    <property type="entry name" value="Nitrate_red_del"/>
    <property type="match status" value="1"/>
</dbReference>
<organism evidence="1 2">
    <name type="scientific">Denitrobacterium detoxificans</name>
    <dbReference type="NCBI Taxonomy" id="79604"/>
    <lineage>
        <taxon>Bacteria</taxon>
        <taxon>Bacillati</taxon>
        <taxon>Actinomycetota</taxon>
        <taxon>Coriobacteriia</taxon>
        <taxon>Eggerthellales</taxon>
        <taxon>Eggerthellaceae</taxon>
        <taxon>Denitrobacterium</taxon>
    </lineage>
</organism>
<evidence type="ECO:0000313" key="2">
    <source>
        <dbReference type="Proteomes" id="UP000182975"/>
    </source>
</evidence>
<sequence length="227" mass="25309">MASSSMDFQREHPFALRVRSKAVLCSVLSEVFGYPSVECAENLASFDAVDQCRELAHAARLDLEDTLGLAGLSAEWFDSHCVPGEVDTKLSPGRQLRAECTRLFWSYPRLVRLEGRHWAKSDRRGEVVAVRECYRELGLRNQEGVNAPVDVLASELDYAGYVLRAEADAWDGEDSLSALEWHKLYVSFVDAHLRPCAMGVATGTFEHARNAHVRFYAALLMSVVAEA</sequence>
<dbReference type="EMBL" id="FOEC01000014">
    <property type="protein sequence ID" value="SEO96528.1"/>
    <property type="molecule type" value="Genomic_DNA"/>
</dbReference>
<accession>A0A1H8U1J9</accession>
<evidence type="ECO:0000313" key="1">
    <source>
        <dbReference type="EMBL" id="SEO96528.1"/>
    </source>
</evidence>
<name>A0A1H8U1J9_9ACTN</name>
<dbReference type="AlphaFoldDB" id="A0A1H8U1J9"/>
<dbReference type="SUPFAM" id="SSF89155">
    <property type="entry name" value="TorD-like"/>
    <property type="match status" value="1"/>
</dbReference>
<dbReference type="Proteomes" id="UP000182975">
    <property type="component" value="Unassembled WGS sequence"/>
</dbReference>
<protein>
    <submittedName>
        <fullName evidence="1">Nitrate reductase delta subunit</fullName>
    </submittedName>
</protein>